<sequence length="57" mass="6588">MRSPLSQDLYPYRTHFSLAIASNSKPIPDRTLILALRSPLIQNLYLIALSFWPCDRL</sequence>
<dbReference type="EMBL" id="CP073041">
    <property type="protein sequence ID" value="UXE62332.1"/>
    <property type="molecule type" value="Genomic_DNA"/>
</dbReference>
<gene>
    <name evidence="1" type="ORF">KA717_05885</name>
</gene>
<proteinExistence type="predicted"/>
<protein>
    <submittedName>
        <fullName evidence="1">Uncharacterized protein</fullName>
    </submittedName>
</protein>
<reference evidence="1" key="1">
    <citation type="submission" date="2021-04" db="EMBL/GenBank/DDBJ databases">
        <title>Genome sequence of Woronichinia naegeliana from Washington state freshwater lake bloom.</title>
        <authorList>
            <person name="Dreher T.W."/>
        </authorList>
    </citation>
    <scope>NUCLEOTIDE SEQUENCE</scope>
    <source>
        <strain evidence="1">WA131</strain>
    </source>
</reference>
<organism evidence="1">
    <name type="scientific">Woronichinia naegeliana WA131</name>
    <dbReference type="NCBI Taxonomy" id="2824559"/>
    <lineage>
        <taxon>Bacteria</taxon>
        <taxon>Bacillati</taxon>
        <taxon>Cyanobacteriota</taxon>
        <taxon>Cyanophyceae</taxon>
        <taxon>Synechococcales</taxon>
        <taxon>Coelosphaeriaceae</taxon>
        <taxon>Woronichinia</taxon>
    </lineage>
</organism>
<accession>A0A977KYS1</accession>
<dbReference type="KEGG" id="wna:KA717_05885"/>
<dbReference type="Proteomes" id="UP001065613">
    <property type="component" value="Chromosome"/>
</dbReference>
<dbReference type="AlphaFoldDB" id="A0A977KYS1"/>
<evidence type="ECO:0000313" key="1">
    <source>
        <dbReference type="EMBL" id="UXE62332.1"/>
    </source>
</evidence>
<name>A0A977KYS1_9CYAN</name>